<feature type="region of interest" description="Disordered" evidence="1">
    <location>
        <begin position="1"/>
        <end position="37"/>
    </location>
</feature>
<organism evidence="2 3">
    <name type="scientific">Halocynthiibacter halioticoli</name>
    <dbReference type="NCBI Taxonomy" id="2986804"/>
    <lineage>
        <taxon>Bacteria</taxon>
        <taxon>Pseudomonadati</taxon>
        <taxon>Pseudomonadota</taxon>
        <taxon>Alphaproteobacteria</taxon>
        <taxon>Rhodobacterales</taxon>
        <taxon>Paracoccaceae</taxon>
        <taxon>Halocynthiibacter</taxon>
    </lineage>
</organism>
<evidence type="ECO:0000313" key="2">
    <source>
        <dbReference type="EMBL" id="MCV6824576.1"/>
    </source>
</evidence>
<feature type="compositionally biased region" description="Basic and acidic residues" evidence="1">
    <location>
        <begin position="48"/>
        <end position="57"/>
    </location>
</feature>
<dbReference type="EMBL" id="JAOYFC010000002">
    <property type="protein sequence ID" value="MCV6824576.1"/>
    <property type="molecule type" value="Genomic_DNA"/>
</dbReference>
<dbReference type="Proteomes" id="UP001208041">
    <property type="component" value="Unassembled WGS sequence"/>
</dbReference>
<dbReference type="RefSeq" id="WP_263953437.1">
    <property type="nucleotide sequence ID" value="NZ_JAOYFC010000002.1"/>
</dbReference>
<comment type="caution">
    <text evidence="2">The sequence shown here is derived from an EMBL/GenBank/DDBJ whole genome shotgun (WGS) entry which is preliminary data.</text>
</comment>
<evidence type="ECO:0000256" key="1">
    <source>
        <dbReference type="SAM" id="MobiDB-lite"/>
    </source>
</evidence>
<proteinExistence type="predicted"/>
<feature type="compositionally biased region" description="Acidic residues" evidence="1">
    <location>
        <begin position="58"/>
        <end position="67"/>
    </location>
</feature>
<reference evidence="2" key="1">
    <citation type="submission" date="2022-10" db="EMBL/GenBank/DDBJ databases">
        <authorList>
            <person name="Yue Y."/>
        </authorList>
    </citation>
    <scope>NUCLEOTIDE SEQUENCE</scope>
    <source>
        <strain evidence="2">Z654</strain>
    </source>
</reference>
<dbReference type="Pfam" id="PF13770">
    <property type="entry name" value="DUF4169"/>
    <property type="match status" value="1"/>
</dbReference>
<dbReference type="AlphaFoldDB" id="A0AAE3LT64"/>
<gene>
    <name evidence="2" type="ORF">OH136_08395</name>
</gene>
<protein>
    <submittedName>
        <fullName evidence="2">DUF4169 family protein</fullName>
    </submittedName>
</protein>
<feature type="region of interest" description="Disordered" evidence="1">
    <location>
        <begin position="48"/>
        <end position="67"/>
    </location>
</feature>
<dbReference type="InterPro" id="IPR025227">
    <property type="entry name" value="DUF4169"/>
</dbReference>
<accession>A0AAE3LT64</accession>
<name>A0AAE3LT64_9RHOB</name>
<keyword evidence="3" id="KW-1185">Reference proteome</keyword>
<sequence>MTKITNLNRARKSRAREEKRAQADQNAAQFGRSKAERLLDASRNEKARKMLDQHELTEQEDDGFEAD</sequence>
<evidence type="ECO:0000313" key="3">
    <source>
        <dbReference type="Proteomes" id="UP001208041"/>
    </source>
</evidence>